<keyword evidence="1" id="KW-0812">Transmembrane</keyword>
<feature type="transmembrane region" description="Helical" evidence="1">
    <location>
        <begin position="64"/>
        <end position="81"/>
    </location>
</feature>
<gene>
    <name evidence="2" type="ORF">ACFQ21_11970</name>
</gene>
<dbReference type="Proteomes" id="UP001597112">
    <property type="component" value="Unassembled WGS sequence"/>
</dbReference>
<evidence type="ECO:0000313" key="3">
    <source>
        <dbReference type="Proteomes" id="UP001597112"/>
    </source>
</evidence>
<proteinExistence type="predicted"/>
<protein>
    <submittedName>
        <fullName evidence="2">Uncharacterized protein</fullName>
    </submittedName>
</protein>
<keyword evidence="1" id="KW-0472">Membrane</keyword>
<organism evidence="2 3">
    <name type="scientific">Ohtaekwangia kribbensis</name>
    <dbReference type="NCBI Taxonomy" id="688913"/>
    <lineage>
        <taxon>Bacteria</taxon>
        <taxon>Pseudomonadati</taxon>
        <taxon>Bacteroidota</taxon>
        <taxon>Cytophagia</taxon>
        <taxon>Cytophagales</taxon>
        <taxon>Fulvivirgaceae</taxon>
        <taxon>Ohtaekwangia</taxon>
    </lineage>
</organism>
<dbReference type="RefSeq" id="WP_377579277.1">
    <property type="nucleotide sequence ID" value="NZ_JBHTKA010000003.1"/>
</dbReference>
<evidence type="ECO:0000313" key="2">
    <source>
        <dbReference type="EMBL" id="MFD1000029.1"/>
    </source>
</evidence>
<reference evidence="3" key="1">
    <citation type="journal article" date="2019" name="Int. J. Syst. Evol. Microbiol.">
        <title>The Global Catalogue of Microorganisms (GCM) 10K type strain sequencing project: providing services to taxonomists for standard genome sequencing and annotation.</title>
        <authorList>
            <consortium name="The Broad Institute Genomics Platform"/>
            <consortium name="The Broad Institute Genome Sequencing Center for Infectious Disease"/>
            <person name="Wu L."/>
            <person name="Ma J."/>
        </authorList>
    </citation>
    <scope>NUCLEOTIDE SEQUENCE [LARGE SCALE GENOMIC DNA]</scope>
    <source>
        <strain evidence="3">CCUG 58938</strain>
    </source>
</reference>
<feature type="transmembrane region" description="Helical" evidence="1">
    <location>
        <begin position="143"/>
        <end position="165"/>
    </location>
</feature>
<comment type="caution">
    <text evidence="2">The sequence shown here is derived from an EMBL/GenBank/DDBJ whole genome shotgun (WGS) entry which is preliminary data.</text>
</comment>
<feature type="transmembrane region" description="Helical" evidence="1">
    <location>
        <begin position="21"/>
        <end position="44"/>
    </location>
</feature>
<feature type="transmembrane region" description="Helical" evidence="1">
    <location>
        <begin position="93"/>
        <end position="113"/>
    </location>
</feature>
<sequence length="170" mass="19535">MNNQEKYILDARPEIRRKQKFLYQPQTLLLFVAVLVLITQLLVWGDSIILHIGAFTIFIGNEEILYLVLAFLVLSWLLYYFTVGILRSGVLSWLHIGITVLVVLFFLLTQSWFLKSSAVPGAQSDIIKALLKGRARHMNINSLWGILLIIGQLAYVVNLISGYIYKRRRV</sequence>
<keyword evidence="1" id="KW-1133">Transmembrane helix</keyword>
<keyword evidence="3" id="KW-1185">Reference proteome</keyword>
<dbReference type="EMBL" id="JBHTKA010000003">
    <property type="protein sequence ID" value="MFD1000029.1"/>
    <property type="molecule type" value="Genomic_DNA"/>
</dbReference>
<name>A0ABW3K382_9BACT</name>
<accession>A0ABW3K382</accession>
<evidence type="ECO:0000256" key="1">
    <source>
        <dbReference type="SAM" id="Phobius"/>
    </source>
</evidence>